<dbReference type="InterPro" id="IPR029074">
    <property type="entry name" value="Imm49"/>
</dbReference>
<reference evidence="1 2" key="1">
    <citation type="submission" date="2023-05" db="EMBL/GenBank/DDBJ databases">
        <authorList>
            <person name="Zhang X."/>
        </authorList>
    </citation>
    <scope>NUCLEOTIDE SEQUENCE [LARGE SCALE GENOMIC DNA]</scope>
    <source>
        <strain evidence="1 2">DM2B3-1</strain>
    </source>
</reference>
<keyword evidence="2" id="KW-1185">Reference proteome</keyword>
<dbReference type="Proteomes" id="UP001228581">
    <property type="component" value="Unassembled WGS sequence"/>
</dbReference>
<evidence type="ECO:0000313" key="2">
    <source>
        <dbReference type="Proteomes" id="UP001228581"/>
    </source>
</evidence>
<name>A0ABT7CU19_9BACT</name>
<organism evidence="1 2">
    <name type="scientific">Xanthocytophaga flava</name>
    <dbReference type="NCBI Taxonomy" id="3048013"/>
    <lineage>
        <taxon>Bacteria</taxon>
        <taxon>Pseudomonadati</taxon>
        <taxon>Bacteroidota</taxon>
        <taxon>Cytophagia</taxon>
        <taxon>Cytophagales</taxon>
        <taxon>Rhodocytophagaceae</taxon>
        <taxon>Xanthocytophaga</taxon>
    </lineage>
</organism>
<dbReference type="RefSeq" id="WP_314002661.1">
    <property type="nucleotide sequence ID" value="NZ_JASJOT010000030.1"/>
</dbReference>
<gene>
    <name evidence="1" type="ORF">QNI19_30140</name>
</gene>
<evidence type="ECO:0000313" key="1">
    <source>
        <dbReference type="EMBL" id="MDJ1497237.1"/>
    </source>
</evidence>
<proteinExistence type="predicted"/>
<accession>A0ABT7CU19</accession>
<dbReference type="Pfam" id="PF15575">
    <property type="entry name" value="Imm49"/>
    <property type="match status" value="1"/>
</dbReference>
<comment type="caution">
    <text evidence="1">The sequence shown here is derived from an EMBL/GenBank/DDBJ whole genome shotgun (WGS) entry which is preliminary data.</text>
</comment>
<dbReference type="EMBL" id="JASJOT010000030">
    <property type="protein sequence ID" value="MDJ1497237.1"/>
    <property type="molecule type" value="Genomic_DNA"/>
</dbReference>
<sequence length="301" mass="35753">MVEYLIRHTTNEDVDWLNERINYIIGKLKSKYVPKFREDIHSLAFSAIANDILRFFYYSEYLKLKNISFSFLYYVNLFRLSSYKNDYQLMDKIFVDSFTHTGDPAKRSQKGDKLLDHHLFNYIQTSLVLRDREAIDFYAMLQPRNSIPGRYYFEHDQDFEQLLILLCNNEDEQSLMYLRSITSKDYIQSLTNLPFQTAHLVPYLEFLFLPLIDVYLAILEKKEAKFNESLYKALSQHKTFYESEDEYKESRRGLPEGWVSLPLTAACVLAHQKGLKPEIESDYIPEWLIKAEFDGLELIIE</sequence>
<protein>
    <submittedName>
        <fullName evidence="1">Immunity 49 family protein</fullName>
    </submittedName>
</protein>